<sequence>KDIFIELERMGGRCGMSLVPLWLQLSSAFPQRVKKLKRINKLKVLKLKRLKKVGIAQRIETSDDTVMDDVSKQGRIIADMHADKDVTLKDVAAVAEDVQDAKIEESSDVEGWQAESQA</sequence>
<name>A0A699L923_TANCI</name>
<comment type="caution">
    <text evidence="1">The sequence shown here is derived from an EMBL/GenBank/DDBJ whole genome shotgun (WGS) entry which is preliminary data.</text>
</comment>
<dbReference type="AlphaFoldDB" id="A0A699L923"/>
<protein>
    <submittedName>
        <fullName evidence="1">Uncharacterized protein</fullName>
    </submittedName>
</protein>
<evidence type="ECO:0000313" key="1">
    <source>
        <dbReference type="EMBL" id="GFB30489.1"/>
    </source>
</evidence>
<proteinExistence type="predicted"/>
<reference evidence="1" key="1">
    <citation type="journal article" date="2019" name="Sci. Rep.">
        <title>Draft genome of Tanacetum cinerariifolium, the natural source of mosquito coil.</title>
        <authorList>
            <person name="Yamashiro T."/>
            <person name="Shiraishi A."/>
            <person name="Satake H."/>
            <person name="Nakayama K."/>
        </authorList>
    </citation>
    <scope>NUCLEOTIDE SEQUENCE</scope>
</reference>
<organism evidence="1">
    <name type="scientific">Tanacetum cinerariifolium</name>
    <name type="common">Dalmatian daisy</name>
    <name type="synonym">Chrysanthemum cinerariifolium</name>
    <dbReference type="NCBI Taxonomy" id="118510"/>
    <lineage>
        <taxon>Eukaryota</taxon>
        <taxon>Viridiplantae</taxon>
        <taxon>Streptophyta</taxon>
        <taxon>Embryophyta</taxon>
        <taxon>Tracheophyta</taxon>
        <taxon>Spermatophyta</taxon>
        <taxon>Magnoliopsida</taxon>
        <taxon>eudicotyledons</taxon>
        <taxon>Gunneridae</taxon>
        <taxon>Pentapetalae</taxon>
        <taxon>asterids</taxon>
        <taxon>campanulids</taxon>
        <taxon>Asterales</taxon>
        <taxon>Asteraceae</taxon>
        <taxon>Asteroideae</taxon>
        <taxon>Anthemideae</taxon>
        <taxon>Anthemidinae</taxon>
        <taxon>Tanacetum</taxon>
    </lineage>
</organism>
<dbReference type="EMBL" id="BKCJ010597605">
    <property type="protein sequence ID" value="GFB30489.1"/>
    <property type="molecule type" value="Genomic_DNA"/>
</dbReference>
<accession>A0A699L923</accession>
<gene>
    <name evidence="1" type="ORF">Tci_702460</name>
</gene>
<feature type="non-terminal residue" evidence="1">
    <location>
        <position position="1"/>
    </location>
</feature>